<dbReference type="FunCoup" id="E9G9Y4">
    <property type="interactions" value="36"/>
</dbReference>
<keyword evidence="6" id="KW-0472">Membrane</keyword>
<keyword evidence="5" id="KW-0333">Golgi apparatus</keyword>
<dbReference type="InterPro" id="IPR051981">
    <property type="entry name" value="Glycosyltransf_32"/>
</dbReference>
<evidence type="ECO:0000256" key="5">
    <source>
        <dbReference type="ARBA" id="ARBA00023034"/>
    </source>
</evidence>
<name>E9G9Y4_DAPPU</name>
<dbReference type="EMBL" id="GL732536">
    <property type="protein sequence ID" value="EFX83648.1"/>
    <property type="molecule type" value="Genomic_DNA"/>
</dbReference>
<dbReference type="PhylomeDB" id="E9G9Y4"/>
<dbReference type="GO" id="GO:0006688">
    <property type="term" value="P:glycosphingolipid biosynthetic process"/>
    <property type="evidence" value="ECO:0000318"/>
    <property type="project" value="GO_Central"/>
</dbReference>
<dbReference type="InParanoid" id="E9G9Y4"/>
<dbReference type="PANTHER" id="PTHR12042">
    <property type="entry name" value="LACTOSYLCERAMIDE 4-ALPHA-GALACTOSYLTRANSFERASE ALPHA- 1,4-GALACTOSYLTRANSFERASE"/>
    <property type="match status" value="1"/>
</dbReference>
<evidence type="ECO:0000313" key="9">
    <source>
        <dbReference type="Proteomes" id="UP000000305"/>
    </source>
</evidence>
<dbReference type="Pfam" id="PF04572">
    <property type="entry name" value="Gb3_synth"/>
    <property type="match status" value="1"/>
</dbReference>
<evidence type="ECO:0000256" key="2">
    <source>
        <dbReference type="ARBA" id="ARBA00009003"/>
    </source>
</evidence>
<evidence type="ECO:0000256" key="3">
    <source>
        <dbReference type="ARBA" id="ARBA00022676"/>
    </source>
</evidence>
<dbReference type="Gene3D" id="3.90.550.20">
    <property type="match status" value="1"/>
</dbReference>
<gene>
    <name evidence="8" type="ORF">DAPPUDRAFT_239739</name>
</gene>
<comment type="subcellular location">
    <subcellularLocation>
        <location evidence="1">Golgi apparatus membrane</location>
        <topology evidence="1">Single-pass type II membrane protein</topology>
    </subcellularLocation>
</comment>
<dbReference type="Proteomes" id="UP000000305">
    <property type="component" value="Unassembled WGS sequence"/>
</dbReference>
<evidence type="ECO:0000256" key="6">
    <source>
        <dbReference type="ARBA" id="ARBA00023136"/>
    </source>
</evidence>
<dbReference type="SUPFAM" id="SSF53448">
    <property type="entry name" value="Nucleotide-diphospho-sugar transferases"/>
    <property type="match status" value="1"/>
</dbReference>
<evidence type="ECO:0000256" key="4">
    <source>
        <dbReference type="ARBA" id="ARBA00022679"/>
    </source>
</evidence>
<comment type="similarity">
    <text evidence="2">Belongs to the glycosyltransferase 32 family.</text>
</comment>
<evidence type="ECO:0000259" key="7">
    <source>
        <dbReference type="Pfam" id="PF04572"/>
    </source>
</evidence>
<accession>E9G9Y4</accession>
<protein>
    <recommendedName>
        <fullName evidence="7">Alpha 1,4-glycosyltransferase domain-containing protein</fullName>
    </recommendedName>
</protein>
<dbReference type="eggNOG" id="KOG1928">
    <property type="taxonomic scope" value="Eukaryota"/>
</dbReference>
<dbReference type="Pfam" id="PF04488">
    <property type="entry name" value="Gly_transf_sug"/>
    <property type="match status" value="1"/>
</dbReference>
<dbReference type="PANTHER" id="PTHR12042:SF21">
    <property type="entry name" value="ALPHA1,4-GALACTOSYLTRANSFERASE 1-RELATED"/>
    <property type="match status" value="1"/>
</dbReference>
<sequence>MDYTNRPTTRDTPEVDRATCCQLPNQTEDICGRPSCTLPCTQPLKSYFSTKSSSGQDKDNAFFIETSGNGALSYRQACAIESLALHNPNLKINVLFTDVKINADLDTVQQLMENYANVQLIDIKVDEYMAGTLMEHWYQCTNWRKGTYHVNNLSNALRLLTVYKFGGYYFDLDIISVRPVTSYRNFVAAVDREIVNNNVIHADAKHRFIELAIKDFVTNFRPDLWGNNGPALIFRVLKKWCNSEDHKSLEYVSCPGFNVLPAPSFHPVHHFEMQKLFDEPMANETEEMAISWLTEDVVGVHLWNRMNKDDPIYKNKTHPYKRLVRDHCPLIFSIIPEIF</sequence>
<proteinExistence type="inferred from homology"/>
<dbReference type="GO" id="GO:0000139">
    <property type="term" value="C:Golgi membrane"/>
    <property type="evidence" value="ECO:0007669"/>
    <property type="project" value="UniProtKB-SubCell"/>
</dbReference>
<dbReference type="GO" id="GO:0016758">
    <property type="term" value="F:hexosyltransferase activity"/>
    <property type="evidence" value="ECO:0000318"/>
    <property type="project" value="GO_Central"/>
</dbReference>
<dbReference type="HOGENOM" id="CLU_049512_1_0_1"/>
<dbReference type="OrthoDB" id="409543at2759"/>
<evidence type="ECO:0000256" key="1">
    <source>
        <dbReference type="ARBA" id="ARBA00004323"/>
    </source>
</evidence>
<dbReference type="InterPro" id="IPR007577">
    <property type="entry name" value="GlycoTrfase_DXD_sugar-bd_CS"/>
</dbReference>
<dbReference type="OMA" id="WTHISSD"/>
<dbReference type="KEGG" id="dpx:DAPPUDRAFT_239739"/>
<dbReference type="InterPro" id="IPR007652">
    <property type="entry name" value="A1-4-GlycosylTfrase_dom"/>
</dbReference>
<keyword evidence="3" id="KW-0328">Glycosyltransferase</keyword>
<organism evidence="8 9">
    <name type="scientific">Daphnia pulex</name>
    <name type="common">Water flea</name>
    <dbReference type="NCBI Taxonomy" id="6669"/>
    <lineage>
        <taxon>Eukaryota</taxon>
        <taxon>Metazoa</taxon>
        <taxon>Ecdysozoa</taxon>
        <taxon>Arthropoda</taxon>
        <taxon>Crustacea</taxon>
        <taxon>Branchiopoda</taxon>
        <taxon>Diplostraca</taxon>
        <taxon>Cladocera</taxon>
        <taxon>Anomopoda</taxon>
        <taxon>Daphniidae</taxon>
        <taxon>Daphnia</taxon>
    </lineage>
</organism>
<feature type="domain" description="Alpha 1,4-glycosyltransferase" evidence="7">
    <location>
        <begin position="201"/>
        <end position="334"/>
    </location>
</feature>
<evidence type="ECO:0000313" key="8">
    <source>
        <dbReference type="EMBL" id="EFX83648.1"/>
    </source>
</evidence>
<reference evidence="8 9" key="1">
    <citation type="journal article" date="2011" name="Science">
        <title>The ecoresponsive genome of Daphnia pulex.</title>
        <authorList>
            <person name="Colbourne J.K."/>
            <person name="Pfrender M.E."/>
            <person name="Gilbert D."/>
            <person name="Thomas W.K."/>
            <person name="Tucker A."/>
            <person name="Oakley T.H."/>
            <person name="Tokishita S."/>
            <person name="Aerts A."/>
            <person name="Arnold G.J."/>
            <person name="Basu M.K."/>
            <person name="Bauer D.J."/>
            <person name="Caceres C.E."/>
            <person name="Carmel L."/>
            <person name="Casola C."/>
            <person name="Choi J.H."/>
            <person name="Detter J.C."/>
            <person name="Dong Q."/>
            <person name="Dusheyko S."/>
            <person name="Eads B.D."/>
            <person name="Frohlich T."/>
            <person name="Geiler-Samerotte K.A."/>
            <person name="Gerlach D."/>
            <person name="Hatcher P."/>
            <person name="Jogdeo S."/>
            <person name="Krijgsveld J."/>
            <person name="Kriventseva E.V."/>
            <person name="Kultz D."/>
            <person name="Laforsch C."/>
            <person name="Lindquist E."/>
            <person name="Lopez J."/>
            <person name="Manak J.R."/>
            <person name="Muller J."/>
            <person name="Pangilinan J."/>
            <person name="Patwardhan R.P."/>
            <person name="Pitluck S."/>
            <person name="Pritham E.J."/>
            <person name="Rechtsteiner A."/>
            <person name="Rho M."/>
            <person name="Rogozin I.B."/>
            <person name="Sakarya O."/>
            <person name="Salamov A."/>
            <person name="Schaack S."/>
            <person name="Shapiro H."/>
            <person name="Shiga Y."/>
            <person name="Skalitzky C."/>
            <person name="Smith Z."/>
            <person name="Souvorov A."/>
            <person name="Sung W."/>
            <person name="Tang Z."/>
            <person name="Tsuchiya D."/>
            <person name="Tu H."/>
            <person name="Vos H."/>
            <person name="Wang M."/>
            <person name="Wolf Y.I."/>
            <person name="Yamagata H."/>
            <person name="Yamada T."/>
            <person name="Ye Y."/>
            <person name="Shaw J.R."/>
            <person name="Andrews J."/>
            <person name="Crease T.J."/>
            <person name="Tang H."/>
            <person name="Lucas S.M."/>
            <person name="Robertson H.M."/>
            <person name="Bork P."/>
            <person name="Koonin E.V."/>
            <person name="Zdobnov E.M."/>
            <person name="Grigoriev I.V."/>
            <person name="Lynch M."/>
            <person name="Boore J.L."/>
        </authorList>
    </citation>
    <scope>NUCLEOTIDE SEQUENCE [LARGE SCALE GENOMIC DNA]</scope>
</reference>
<dbReference type="AlphaFoldDB" id="E9G9Y4"/>
<dbReference type="InterPro" id="IPR029044">
    <property type="entry name" value="Nucleotide-diphossugar_trans"/>
</dbReference>
<keyword evidence="9" id="KW-1185">Reference proteome</keyword>
<dbReference type="STRING" id="6669.E9G9Y4"/>
<keyword evidence="4" id="KW-0808">Transferase</keyword>